<keyword evidence="4 7" id="KW-0472">Membrane</keyword>
<dbReference type="InterPro" id="IPR023271">
    <property type="entry name" value="Aquaporin-like"/>
</dbReference>
<dbReference type="RefSeq" id="XP_017777698.1">
    <property type="nucleotide sequence ID" value="XM_017922209.1"/>
</dbReference>
<evidence type="ECO:0000313" key="10">
    <source>
        <dbReference type="RefSeq" id="XP_017777698.1"/>
    </source>
</evidence>
<evidence type="ECO:0000256" key="6">
    <source>
        <dbReference type="SAM" id="MobiDB-lite"/>
    </source>
</evidence>
<comment type="similarity">
    <text evidence="5">Belongs to the MIP/aquaporin (TC 1.A.8) family.</text>
</comment>
<keyword evidence="2 5" id="KW-0812">Transmembrane</keyword>
<reference evidence="9 10" key="1">
    <citation type="submission" date="2025-05" db="UniProtKB">
        <authorList>
            <consortium name="RefSeq"/>
        </authorList>
    </citation>
    <scope>IDENTIFICATION</scope>
    <source>
        <tissue evidence="9 10">Whole Larva</tissue>
    </source>
</reference>
<organism evidence="8 9">
    <name type="scientific">Nicrophorus vespilloides</name>
    <name type="common">Boreal carrion beetle</name>
    <dbReference type="NCBI Taxonomy" id="110193"/>
    <lineage>
        <taxon>Eukaryota</taxon>
        <taxon>Metazoa</taxon>
        <taxon>Ecdysozoa</taxon>
        <taxon>Arthropoda</taxon>
        <taxon>Hexapoda</taxon>
        <taxon>Insecta</taxon>
        <taxon>Pterygota</taxon>
        <taxon>Neoptera</taxon>
        <taxon>Endopterygota</taxon>
        <taxon>Coleoptera</taxon>
        <taxon>Polyphaga</taxon>
        <taxon>Staphyliniformia</taxon>
        <taxon>Silphidae</taxon>
        <taxon>Nicrophorinae</taxon>
        <taxon>Nicrophorus</taxon>
    </lineage>
</organism>
<gene>
    <name evidence="9 10 11" type="primary">LOC108563515</name>
</gene>
<keyword evidence="8" id="KW-1185">Reference proteome</keyword>
<accession>A0ABM1MSZ7</accession>
<dbReference type="CDD" id="cd00333">
    <property type="entry name" value="MIP"/>
    <property type="match status" value="1"/>
</dbReference>
<dbReference type="RefSeq" id="XP_017777699.1">
    <property type="nucleotide sequence ID" value="XM_017922210.1"/>
</dbReference>
<evidence type="ECO:0000256" key="7">
    <source>
        <dbReference type="SAM" id="Phobius"/>
    </source>
</evidence>
<dbReference type="NCBIfam" id="TIGR00861">
    <property type="entry name" value="MIP"/>
    <property type="match status" value="1"/>
</dbReference>
<comment type="subcellular location">
    <subcellularLocation>
        <location evidence="1">Membrane</location>
        <topology evidence="1">Multi-pass membrane protein</topology>
    </subcellularLocation>
</comment>
<dbReference type="PANTHER" id="PTHR19139:SF270">
    <property type="entry name" value="ENTOMOGLYCEROPORIN 1-RELATED"/>
    <property type="match status" value="1"/>
</dbReference>
<dbReference type="Gene3D" id="1.20.1080.10">
    <property type="entry name" value="Glycerol uptake facilitator protein"/>
    <property type="match status" value="1"/>
</dbReference>
<keyword evidence="3 7" id="KW-1133">Transmembrane helix</keyword>
<name>A0ABM1MSZ7_NICVS</name>
<dbReference type="InterPro" id="IPR034294">
    <property type="entry name" value="Aquaporin_transptr"/>
</dbReference>
<evidence type="ECO:0000256" key="2">
    <source>
        <dbReference type="ARBA" id="ARBA00022692"/>
    </source>
</evidence>
<proteinExistence type="inferred from homology"/>
<feature type="transmembrane region" description="Helical" evidence="7">
    <location>
        <begin position="134"/>
        <end position="152"/>
    </location>
</feature>
<dbReference type="RefSeq" id="XP_017777697.1">
    <property type="nucleotide sequence ID" value="XM_017922208.1"/>
</dbReference>
<dbReference type="Pfam" id="PF00230">
    <property type="entry name" value="MIP"/>
    <property type="match status" value="1"/>
</dbReference>
<protein>
    <submittedName>
        <fullName evidence="9 10">Aquaporin AQPAn.G-like isoform X1</fullName>
    </submittedName>
</protein>
<dbReference type="PRINTS" id="PR00783">
    <property type="entry name" value="MINTRINSICP"/>
</dbReference>
<dbReference type="InterPro" id="IPR000425">
    <property type="entry name" value="MIP"/>
</dbReference>
<evidence type="ECO:0000256" key="4">
    <source>
        <dbReference type="ARBA" id="ARBA00023136"/>
    </source>
</evidence>
<evidence type="ECO:0000313" key="9">
    <source>
        <dbReference type="RefSeq" id="XP_017777697.1"/>
    </source>
</evidence>
<evidence type="ECO:0000256" key="5">
    <source>
        <dbReference type="RuleBase" id="RU000477"/>
    </source>
</evidence>
<dbReference type="Proteomes" id="UP000695000">
    <property type="component" value="Unplaced"/>
</dbReference>
<dbReference type="GeneID" id="108563515"/>
<feature type="region of interest" description="Disordered" evidence="6">
    <location>
        <begin position="28"/>
        <end position="48"/>
    </location>
</feature>
<keyword evidence="5" id="KW-0813">Transport</keyword>
<feature type="transmembrane region" description="Helical" evidence="7">
    <location>
        <begin position="94"/>
        <end position="113"/>
    </location>
</feature>
<dbReference type="PANTHER" id="PTHR19139">
    <property type="entry name" value="AQUAPORIN TRANSPORTER"/>
    <property type="match status" value="1"/>
</dbReference>
<dbReference type="SUPFAM" id="SSF81338">
    <property type="entry name" value="Aquaporin-like"/>
    <property type="match status" value="1"/>
</dbReference>
<evidence type="ECO:0000256" key="1">
    <source>
        <dbReference type="ARBA" id="ARBA00004141"/>
    </source>
</evidence>
<evidence type="ECO:0000256" key="3">
    <source>
        <dbReference type="ARBA" id="ARBA00022989"/>
    </source>
</evidence>
<feature type="compositionally biased region" description="Basic and acidic residues" evidence="6">
    <location>
        <begin position="28"/>
        <end position="41"/>
    </location>
</feature>
<feature type="transmembrane region" description="Helical" evidence="7">
    <location>
        <begin position="262"/>
        <end position="279"/>
    </location>
</feature>
<feature type="transmembrane region" description="Helical" evidence="7">
    <location>
        <begin position="221"/>
        <end position="242"/>
    </location>
</feature>
<evidence type="ECO:0000313" key="8">
    <source>
        <dbReference type="Proteomes" id="UP000695000"/>
    </source>
</evidence>
<evidence type="ECO:0000313" key="11">
    <source>
        <dbReference type="RefSeq" id="XP_017777699.1"/>
    </source>
</evidence>
<feature type="transmembrane region" description="Helical" evidence="7">
    <location>
        <begin position="191"/>
        <end position="209"/>
    </location>
</feature>
<feature type="transmembrane region" description="Helical" evidence="7">
    <location>
        <begin position="57"/>
        <end position="82"/>
    </location>
</feature>
<sequence length="306" mass="33456">MTIKEHIPSNVINGVCLRVADLQDMMKQDSKEKSSEKPEKKIQKKGQKTTYQQPNMIALLVAEFLGTALLLFLGCMGCITGYEETYISHYMPSITFGLTIMIIIQIFGHISGAHLNPAVTLVSYIFGHLDLKTAGIYVVGQFVGAIFGYAGLKLLVPSEYIASPILISENVTASGFCVTNTHAKTSTMQGLAIETVITAVLILVCLGLWDRRNAQKQDSVPLRFGFIIAALAMAAGPFTGASMNTARSFAPALLNGVWTNHWIYWVGPTLGAVIAAYLYKFLYAIPDEAENEDEYDDISLQKVDSN</sequence>